<dbReference type="RefSeq" id="WP_162669490.1">
    <property type="nucleotide sequence ID" value="NZ_LR593886.1"/>
</dbReference>
<evidence type="ECO:0000256" key="1">
    <source>
        <dbReference type="SAM" id="MobiDB-lite"/>
    </source>
</evidence>
<dbReference type="InterPro" id="IPR045551">
    <property type="entry name" value="bpX3"/>
</dbReference>
<proteinExistence type="predicted"/>
<keyword evidence="4" id="KW-1185">Reference proteome</keyword>
<dbReference type="Proteomes" id="UP000464178">
    <property type="component" value="Chromosome"/>
</dbReference>
<evidence type="ECO:0000259" key="2">
    <source>
        <dbReference type="Pfam" id="PF19919"/>
    </source>
</evidence>
<evidence type="ECO:0000313" key="4">
    <source>
        <dbReference type="Proteomes" id="UP000464178"/>
    </source>
</evidence>
<dbReference type="EMBL" id="LR593886">
    <property type="protein sequence ID" value="VTR95020.1"/>
    <property type="molecule type" value="Genomic_DNA"/>
</dbReference>
<dbReference type="KEGG" id="gms:SOIL9_26940"/>
<organism evidence="3 4">
    <name type="scientific">Gemmata massiliana</name>
    <dbReference type="NCBI Taxonomy" id="1210884"/>
    <lineage>
        <taxon>Bacteria</taxon>
        <taxon>Pseudomonadati</taxon>
        <taxon>Planctomycetota</taxon>
        <taxon>Planctomycetia</taxon>
        <taxon>Gemmatales</taxon>
        <taxon>Gemmataceae</taxon>
        <taxon>Gemmata</taxon>
    </lineage>
</organism>
<name>A0A6P2D6H0_9BACT</name>
<accession>A0A6P2D6H0</accession>
<dbReference type="Pfam" id="PF19919">
    <property type="entry name" value="bpX3"/>
    <property type="match status" value="1"/>
</dbReference>
<dbReference type="AlphaFoldDB" id="A0A6P2D6H0"/>
<dbReference type="SUPFAM" id="SSF69322">
    <property type="entry name" value="Tricorn protease domain 2"/>
    <property type="match status" value="1"/>
</dbReference>
<feature type="region of interest" description="Disordered" evidence="1">
    <location>
        <begin position="168"/>
        <end position="200"/>
    </location>
</feature>
<feature type="domain" description="MoxR-vWA-beta-propeller ternary system" evidence="2">
    <location>
        <begin position="5"/>
        <end position="163"/>
    </location>
</feature>
<feature type="region of interest" description="Disordered" evidence="1">
    <location>
        <begin position="588"/>
        <end position="607"/>
    </location>
</feature>
<reference evidence="3 4" key="1">
    <citation type="submission" date="2019-05" db="EMBL/GenBank/DDBJ databases">
        <authorList>
            <consortium name="Science for Life Laboratories"/>
        </authorList>
    </citation>
    <scope>NUCLEOTIDE SEQUENCE [LARGE SCALE GENOMIC DNA]</scope>
    <source>
        <strain evidence="3">Soil9</strain>
    </source>
</reference>
<protein>
    <submittedName>
        <fullName evidence="3">Cyclic nucleotide-binding protein: Uncharacterized protein</fullName>
    </submittedName>
</protein>
<evidence type="ECO:0000313" key="3">
    <source>
        <dbReference type="EMBL" id="VTR95020.1"/>
    </source>
</evidence>
<gene>
    <name evidence="3" type="ORF">SOIL9_26940</name>
</gene>
<sequence>MEIPFRLVRREIPVSAADAFLLFANDASALATACALFGELPAVFALQNGFLLLPSTSETRALPGAIRLRRLAGDLFVPTDANLLPALLPDEASGLTRDRGLVILAGGTVLAFDVMRPLPVTSWLKPAALRRAEWRPLPERPERPNTLMVIERPVPPVTAVIEILSAGAPDSTRPLSGTGEDENASSGVPEEARPRKGGSMLGRAAAGAGLAAGGFLAWLGKQFGSNKLARIGGDLAHKALERVPRLSEKLFGEQEAALREVLRQLQSGDIEKGLQHAPIAVADPDQPARVGRNSKLARRNPRYSLRDLVGTGGGGGTAWLGGGDVWLELAREYRRLAAEASARGDHRRAAYLYGVLLRDLRSAANALVAGGLFRDAAVLFRDRLNDPRAAASAFERAGIHDEALRLFEKLALYEEAGDLLRRLGDEDRAVVSYLRAANRLRNDRKFLAAGDLALSKAYRRDVATDLYRLGWQHSGSAESITCATRLLDGYVATNDRSAFGHFLNEAESALADRPRDGGRFFNYALSSSTEFLPEDARADLTDRVRLMFAAHLRAHALIGGASGLVGELFRTDRVWSAPVHRDAAFAAHSRTVPSEPPKPVPPREPDRRLVAGPVTAVTAVRGTFDVVVAGTGEIVCWRMSDGRVQVVATKSERVTALSASARGDVIYAVTTSADRKWRLRCFAADRGGTFRPTTQYTLQTDDSTDPFIYLQTAAPFRAGEHRVAVSTPTENLAFVGPYLQSDPMDPFIGDGVPTHLLVETGDGGIWCWTGTRIWHRPSTDPTACLWNAPSTPGNQVDWLTPTPSALEIAMVTMTGQVCWAEFDAHDTKKGHNRSAFTAPSTCYRAACLVAPNTIVAAADPNEVHWLRVAGNQLIVSDTVTLTIPTVVVSLIARPDPNEVIAILSDGGGYRIQRP</sequence>